<dbReference type="GO" id="GO:0016887">
    <property type="term" value="F:ATP hydrolysis activity"/>
    <property type="evidence" value="ECO:0007669"/>
    <property type="project" value="InterPro"/>
</dbReference>
<dbReference type="InterPro" id="IPR003593">
    <property type="entry name" value="AAA+_ATPase"/>
</dbReference>
<dbReference type="PANTHER" id="PTHR23076">
    <property type="entry name" value="METALLOPROTEASE M41 FTSH"/>
    <property type="match status" value="1"/>
</dbReference>
<dbReference type="FunFam" id="1.20.58.760:FF:000001">
    <property type="entry name" value="ATP-dependent zinc metalloprotease FtsH"/>
    <property type="match status" value="1"/>
</dbReference>
<evidence type="ECO:0000256" key="9">
    <source>
        <dbReference type="ARBA" id="ARBA00022840"/>
    </source>
</evidence>
<proteinExistence type="inferred from homology"/>
<evidence type="ECO:0000256" key="2">
    <source>
        <dbReference type="ARBA" id="ARBA00010044"/>
    </source>
</evidence>
<comment type="similarity">
    <text evidence="3">In the N-terminal section; belongs to the AAA ATPase family.</text>
</comment>
<feature type="domain" description="AAA+ ATPase" evidence="12">
    <location>
        <begin position="227"/>
        <end position="363"/>
    </location>
</feature>
<comment type="caution">
    <text evidence="13">The sequence shown here is derived from an EMBL/GenBank/DDBJ whole genome shotgun (WGS) entry which is preliminary data.</text>
</comment>
<dbReference type="GO" id="GO:0046872">
    <property type="term" value="F:metal ion binding"/>
    <property type="evidence" value="ECO:0007669"/>
    <property type="project" value="UniProtKB-KW"/>
</dbReference>
<dbReference type="EMBL" id="JALLKP010000001">
    <property type="protein sequence ID" value="KAK2198437.1"/>
    <property type="molecule type" value="Genomic_DNA"/>
</dbReference>
<keyword evidence="8" id="KW-0862">Zinc</keyword>
<keyword evidence="6 11" id="KW-0547">Nucleotide-binding</keyword>
<evidence type="ECO:0000259" key="12">
    <source>
        <dbReference type="SMART" id="SM00382"/>
    </source>
</evidence>
<dbReference type="GO" id="GO:0004222">
    <property type="term" value="F:metalloendopeptidase activity"/>
    <property type="evidence" value="ECO:0007669"/>
    <property type="project" value="InterPro"/>
</dbReference>
<dbReference type="PANTHER" id="PTHR23076:SF97">
    <property type="entry name" value="ATP-DEPENDENT ZINC METALLOPROTEASE YME1L1"/>
    <property type="match status" value="1"/>
</dbReference>
<evidence type="ECO:0000256" key="11">
    <source>
        <dbReference type="RuleBase" id="RU003651"/>
    </source>
</evidence>
<dbReference type="InterPro" id="IPR003960">
    <property type="entry name" value="ATPase_AAA_CS"/>
</dbReference>
<evidence type="ECO:0000313" key="13">
    <source>
        <dbReference type="EMBL" id="KAK2198437.1"/>
    </source>
</evidence>
<comment type="similarity">
    <text evidence="2">In the C-terminal section; belongs to the peptidase M41 family.</text>
</comment>
<dbReference type="SMART" id="SM00382">
    <property type="entry name" value="AAA"/>
    <property type="match status" value="1"/>
</dbReference>
<evidence type="ECO:0000256" key="3">
    <source>
        <dbReference type="ARBA" id="ARBA00010550"/>
    </source>
</evidence>
<dbReference type="InterPro" id="IPR003959">
    <property type="entry name" value="ATPase_AAA_core"/>
</dbReference>
<dbReference type="InterPro" id="IPR041569">
    <property type="entry name" value="AAA_lid_3"/>
</dbReference>
<evidence type="ECO:0000256" key="1">
    <source>
        <dbReference type="ARBA" id="ARBA00001947"/>
    </source>
</evidence>
<keyword evidence="14" id="KW-1185">Reference proteome</keyword>
<dbReference type="SUPFAM" id="SSF140990">
    <property type="entry name" value="FtsH protease domain-like"/>
    <property type="match status" value="1"/>
</dbReference>
<dbReference type="KEGG" id="bdw:94335750"/>
<evidence type="ECO:0000256" key="7">
    <source>
        <dbReference type="ARBA" id="ARBA00022801"/>
    </source>
</evidence>
<dbReference type="Proteomes" id="UP001214638">
    <property type="component" value="Unassembled WGS sequence"/>
</dbReference>
<dbReference type="FunFam" id="3.40.50.300:FF:000352">
    <property type="entry name" value="ATP-dependent zinc metalloprotease FTSH 7, chloroplastic"/>
    <property type="match status" value="1"/>
</dbReference>
<dbReference type="AlphaFoldDB" id="A0AAD9PPL6"/>
<dbReference type="CDD" id="cd19501">
    <property type="entry name" value="RecA-like_FtsH"/>
    <property type="match status" value="1"/>
</dbReference>
<dbReference type="GO" id="GO:0004176">
    <property type="term" value="F:ATP-dependent peptidase activity"/>
    <property type="evidence" value="ECO:0007669"/>
    <property type="project" value="InterPro"/>
</dbReference>
<sequence length="634" mass="70225">MHHLIFRRPIRTRIPLLGYRNFSHKLDRVRRYIQNELNDGHLNEMTLREANELDPKIVIRAIETCYPNSFPKTEGLLREYLRALALTNNLDNRNLKPLLVPEPTNSTDQALLDAIRRLSHNSHVYLKTDDKNPVHVLVGQPPVAKTWRLLRGLAGAGTGLLLLGACYTIITQNVTKSVKHTFKVVNPADMDTTFADVKGCDEVKSELDEIVEYLRHPEKFDKLGAKLPKGVLLAGAPGSGKTLLARAIAGEAGVAFIQVSGSEFEEMFVGVGARRIRELFKLARNTAPCIVFIDELDAVGSRRSATDHSSVRMTLNQLLVELDGFKKREGIVVLCATNFPESLDPALTRPGRLDKTINVPLPDFKGRLEILKLYSKKILLEKGIDLTNLAKRTVGMTGADLFNILNLAAIKCASQQKSAVTLDEIEEAYDRIVVGMKGKSLSSDREKKATAYHEGGHTLVSLLTPDATRVHKATIAPRGRTLGATWKIPEEKSDVRMKEMHAELDVLLGGLVAEEIIYGRENVTTGCQNDLERATEIARSMVMKFGVGLDSRGPMHVDAAAYPNLSQDVKSKIDAAVQAILDQAYNRAHGVILENIEKLHNISQALVQYETLDSKEISQAIKGQIKEIGLERNV</sequence>
<dbReference type="GO" id="GO:0005524">
    <property type="term" value="F:ATP binding"/>
    <property type="evidence" value="ECO:0007669"/>
    <property type="project" value="UniProtKB-KW"/>
</dbReference>
<dbReference type="GO" id="GO:0005739">
    <property type="term" value="C:mitochondrion"/>
    <property type="evidence" value="ECO:0007669"/>
    <property type="project" value="TreeGrafter"/>
</dbReference>
<dbReference type="Pfam" id="PF17862">
    <property type="entry name" value="AAA_lid_3"/>
    <property type="match status" value="1"/>
</dbReference>
<evidence type="ECO:0000256" key="10">
    <source>
        <dbReference type="ARBA" id="ARBA00023049"/>
    </source>
</evidence>
<dbReference type="InterPro" id="IPR000642">
    <property type="entry name" value="Peptidase_M41"/>
</dbReference>
<evidence type="ECO:0000256" key="4">
    <source>
        <dbReference type="ARBA" id="ARBA00022670"/>
    </source>
</evidence>
<reference evidence="13" key="1">
    <citation type="journal article" date="2023" name="Nat. Microbiol.">
        <title>Babesia duncani multi-omics identifies virulence factors and drug targets.</title>
        <authorList>
            <person name="Singh P."/>
            <person name="Lonardi S."/>
            <person name="Liang Q."/>
            <person name="Vydyam P."/>
            <person name="Khabirova E."/>
            <person name="Fang T."/>
            <person name="Gihaz S."/>
            <person name="Thekkiniath J."/>
            <person name="Munshi M."/>
            <person name="Abel S."/>
            <person name="Ciampossin L."/>
            <person name="Batugedara G."/>
            <person name="Gupta M."/>
            <person name="Lu X.M."/>
            <person name="Lenz T."/>
            <person name="Chakravarty S."/>
            <person name="Cornillot E."/>
            <person name="Hu Y."/>
            <person name="Ma W."/>
            <person name="Gonzalez L.M."/>
            <person name="Sanchez S."/>
            <person name="Estrada K."/>
            <person name="Sanchez-Flores A."/>
            <person name="Montero E."/>
            <person name="Harb O.S."/>
            <person name="Le Roch K.G."/>
            <person name="Mamoun C.B."/>
        </authorList>
    </citation>
    <scope>NUCLEOTIDE SEQUENCE</scope>
    <source>
        <strain evidence="13">WA1</strain>
    </source>
</reference>
<dbReference type="GeneID" id="94335750"/>
<name>A0AAD9PPL6_9APIC</name>
<evidence type="ECO:0000313" key="14">
    <source>
        <dbReference type="Proteomes" id="UP001214638"/>
    </source>
</evidence>
<dbReference type="FunFam" id="1.10.8.60:FF:000001">
    <property type="entry name" value="ATP-dependent zinc metalloprotease FtsH"/>
    <property type="match status" value="1"/>
</dbReference>
<comment type="cofactor">
    <cofactor evidence="1">
        <name>Zn(2+)</name>
        <dbReference type="ChEBI" id="CHEBI:29105"/>
    </cofactor>
</comment>
<dbReference type="RefSeq" id="XP_067805279.1">
    <property type="nucleotide sequence ID" value="XM_067946488.1"/>
</dbReference>
<protein>
    <submittedName>
        <fullName evidence="13">Bifunctional AAA+ ATPase domain/AAA ATPase</fullName>
    </submittedName>
</protein>
<organism evidence="13 14">
    <name type="scientific">Babesia duncani</name>
    <dbReference type="NCBI Taxonomy" id="323732"/>
    <lineage>
        <taxon>Eukaryota</taxon>
        <taxon>Sar</taxon>
        <taxon>Alveolata</taxon>
        <taxon>Apicomplexa</taxon>
        <taxon>Aconoidasida</taxon>
        <taxon>Piroplasmida</taxon>
        <taxon>Babesiidae</taxon>
        <taxon>Babesia</taxon>
    </lineage>
</organism>
<dbReference type="SUPFAM" id="SSF52540">
    <property type="entry name" value="P-loop containing nucleoside triphosphate hydrolases"/>
    <property type="match status" value="1"/>
</dbReference>
<keyword evidence="4" id="KW-0645">Protease</keyword>
<dbReference type="InterPro" id="IPR027417">
    <property type="entry name" value="P-loop_NTPase"/>
</dbReference>
<keyword evidence="7" id="KW-0378">Hydrolase</keyword>
<dbReference type="Gene3D" id="1.20.58.760">
    <property type="entry name" value="Peptidase M41"/>
    <property type="match status" value="1"/>
</dbReference>
<gene>
    <name evidence="13" type="ORF">BdWA1_001452</name>
</gene>
<keyword evidence="9 11" id="KW-0067">ATP-binding</keyword>
<keyword evidence="10" id="KW-0482">Metalloprotease</keyword>
<accession>A0AAD9PPL6</accession>
<dbReference type="Gene3D" id="1.10.8.60">
    <property type="match status" value="1"/>
</dbReference>
<evidence type="ECO:0000256" key="8">
    <source>
        <dbReference type="ARBA" id="ARBA00022833"/>
    </source>
</evidence>
<dbReference type="InterPro" id="IPR037219">
    <property type="entry name" value="Peptidase_M41-like"/>
</dbReference>
<dbReference type="Pfam" id="PF01434">
    <property type="entry name" value="Peptidase_M41"/>
    <property type="match status" value="1"/>
</dbReference>
<dbReference type="PROSITE" id="PS00674">
    <property type="entry name" value="AAA"/>
    <property type="match status" value="1"/>
</dbReference>
<evidence type="ECO:0000256" key="5">
    <source>
        <dbReference type="ARBA" id="ARBA00022723"/>
    </source>
</evidence>
<dbReference type="Gene3D" id="3.40.50.300">
    <property type="entry name" value="P-loop containing nucleotide triphosphate hydrolases"/>
    <property type="match status" value="1"/>
</dbReference>
<comment type="similarity">
    <text evidence="11">Belongs to the AAA ATPase family.</text>
</comment>
<keyword evidence="5" id="KW-0479">Metal-binding</keyword>
<dbReference type="GO" id="GO:0006508">
    <property type="term" value="P:proteolysis"/>
    <property type="evidence" value="ECO:0007669"/>
    <property type="project" value="UniProtKB-KW"/>
</dbReference>
<dbReference type="Pfam" id="PF00004">
    <property type="entry name" value="AAA"/>
    <property type="match status" value="1"/>
</dbReference>
<evidence type="ECO:0000256" key="6">
    <source>
        <dbReference type="ARBA" id="ARBA00022741"/>
    </source>
</evidence>